<organism evidence="2 3">
    <name type="scientific">Streptococcus danieliae</name>
    <dbReference type="NCBI Taxonomy" id="747656"/>
    <lineage>
        <taxon>Bacteria</taxon>
        <taxon>Bacillati</taxon>
        <taxon>Bacillota</taxon>
        <taxon>Bacilli</taxon>
        <taxon>Lactobacillales</taxon>
        <taxon>Streptococcaceae</taxon>
        <taxon>Streptococcus</taxon>
    </lineage>
</organism>
<gene>
    <name evidence="2" type="ORF">HZY93_07705</name>
</gene>
<feature type="domain" description="Transposase DDE" evidence="1">
    <location>
        <begin position="12"/>
        <end position="413"/>
    </location>
</feature>
<dbReference type="InterPro" id="IPR012337">
    <property type="entry name" value="RNaseH-like_sf"/>
</dbReference>
<dbReference type="NCBIfam" id="NF033539">
    <property type="entry name" value="transpos_IS1380"/>
    <property type="match status" value="1"/>
</dbReference>
<dbReference type="Proteomes" id="UP000563349">
    <property type="component" value="Unassembled WGS sequence"/>
</dbReference>
<evidence type="ECO:0000259" key="1">
    <source>
        <dbReference type="Pfam" id="PF13701"/>
    </source>
</evidence>
<comment type="caution">
    <text evidence="2">The sequence shown here is derived from an EMBL/GenBank/DDBJ whole genome shotgun (WGS) entry which is preliminary data.</text>
</comment>
<dbReference type="EMBL" id="JACBYG010000149">
    <property type="protein sequence ID" value="NYS49826.1"/>
    <property type="molecule type" value="Genomic_DNA"/>
</dbReference>
<dbReference type="Pfam" id="PF13701">
    <property type="entry name" value="DDE_Tnp_1_4"/>
    <property type="match status" value="1"/>
</dbReference>
<proteinExistence type="predicted"/>
<protein>
    <submittedName>
        <fullName evidence="2">IS1380 family transposase</fullName>
    </submittedName>
</protein>
<dbReference type="SUPFAM" id="SSF53098">
    <property type="entry name" value="Ribonuclease H-like"/>
    <property type="match status" value="1"/>
</dbReference>
<reference evidence="2 3" key="1">
    <citation type="submission" date="2020-07" db="EMBL/GenBank/DDBJ databases">
        <title>MOT database genomes.</title>
        <authorList>
            <person name="Joseph S."/>
            <person name="Aduse-Opoku J."/>
            <person name="Hashim A."/>
            <person name="Wade W."/>
            <person name="Curtis M."/>
        </authorList>
    </citation>
    <scope>NUCLEOTIDE SEQUENCE [LARGE SCALE GENOMIC DNA]</scope>
    <source>
        <strain evidence="2 3">CCW311</strain>
    </source>
</reference>
<dbReference type="InterPro" id="IPR047960">
    <property type="entry name" value="Transpos_IS1380"/>
</dbReference>
<evidence type="ECO:0000313" key="2">
    <source>
        <dbReference type="EMBL" id="NYS49826.1"/>
    </source>
</evidence>
<evidence type="ECO:0000313" key="3">
    <source>
        <dbReference type="Proteomes" id="UP000563349"/>
    </source>
</evidence>
<sequence>MANFILKFLIYGGLVLFKELFELLNLVNLISKHLVTNDQRLYCSYSETAILIQLLYQNLAGHDTDYACQELKKDAYFKQLLETEQVASQPTLSRFFSRATEETVEALRQLNLELIQIFLQFHQVDNLIIDVDSTHFTTYGKQEGSDYNAHYCATGYHPLYAFESQTGYCFNAQLRPGNRYCSDGAVEFFRPILEGFNRLLFRMDSGFASPQIYNSIEESGESYLIKLKRNPVLSRLGDLSLPNHEDENLTILPHSSYSETVYQAKSWDHARRVCQFSQREEGELFYEVTSLVTNLTGGVSEEHFELYRKRGQAENFIKEMKSGFFGDKTDSSTLIKNEVRMMISCLAYNISLFMRHLAGGSVKNLTMKRFRKLFINIAGKCVKSARRQVLKLSSLYSLKDEFRALFERISRLNFSLPILYKARDTGPPLLGLQNIK</sequence>
<accession>A0A7Z0LEN1</accession>
<keyword evidence="3" id="KW-1185">Reference proteome</keyword>
<dbReference type="InterPro" id="IPR025668">
    <property type="entry name" value="Tnp_DDE_dom"/>
</dbReference>
<name>A0A7Z0LEN1_9STRE</name>
<dbReference type="AlphaFoldDB" id="A0A7Z0LEN1"/>